<proteinExistence type="predicted"/>
<evidence type="ECO:0000313" key="5">
    <source>
        <dbReference type="Proteomes" id="UP000230709"/>
    </source>
</evidence>
<evidence type="ECO:0000256" key="3">
    <source>
        <dbReference type="SAM" id="Phobius"/>
    </source>
</evidence>
<keyword evidence="3" id="KW-0472">Membrane</keyword>
<evidence type="ECO:0000313" key="4">
    <source>
        <dbReference type="EMBL" id="ATQ67076.1"/>
    </source>
</evidence>
<reference evidence="5" key="1">
    <citation type="submission" date="2017-10" db="EMBL/GenBank/DDBJ databases">
        <title>Completed PacBio SMRT sequence of Methylosinus trichosporium OB3b reveals presence of a third large plasmid.</title>
        <authorList>
            <person name="Charles T.C."/>
            <person name="Lynch M.D.J."/>
            <person name="Heil J.R."/>
            <person name="Cheng J."/>
        </authorList>
    </citation>
    <scope>NUCLEOTIDE SEQUENCE [LARGE SCALE GENOMIC DNA]</scope>
    <source>
        <strain evidence="5">OB3b</strain>
    </source>
</reference>
<feature type="transmembrane region" description="Helical" evidence="3">
    <location>
        <begin position="263"/>
        <end position="281"/>
    </location>
</feature>
<accession>A0A2D2CWM3</accession>
<dbReference type="NCBIfam" id="TIGR00696">
    <property type="entry name" value="wecG_tagA_cpsF"/>
    <property type="match status" value="1"/>
</dbReference>
<evidence type="ECO:0000256" key="2">
    <source>
        <dbReference type="ARBA" id="ARBA00022679"/>
    </source>
</evidence>
<dbReference type="PANTHER" id="PTHR34136">
    <property type="match status" value="1"/>
</dbReference>
<keyword evidence="1" id="KW-0328">Glycosyltransferase</keyword>
<dbReference type="PANTHER" id="PTHR34136:SF1">
    <property type="entry name" value="UDP-N-ACETYL-D-MANNOSAMINURONIC ACID TRANSFERASE"/>
    <property type="match status" value="1"/>
</dbReference>
<dbReference type="EMBL" id="CP023737">
    <property type="protein sequence ID" value="ATQ67076.1"/>
    <property type="molecule type" value="Genomic_DNA"/>
</dbReference>
<dbReference type="STRING" id="595536.GCA_000178815_04437"/>
<dbReference type="Proteomes" id="UP000230709">
    <property type="component" value="Chromosome"/>
</dbReference>
<gene>
    <name evidence="4" type="ORF">CQW49_03615</name>
</gene>
<dbReference type="KEGG" id="mtw:CQW49_03615"/>
<keyword evidence="3" id="KW-1133">Transmembrane helix</keyword>
<keyword evidence="2 4" id="KW-0808">Transferase</keyword>
<feature type="transmembrane region" description="Helical" evidence="3">
    <location>
        <begin position="226"/>
        <end position="243"/>
    </location>
</feature>
<organism evidence="4 5">
    <name type="scientific">Methylosinus trichosporium (strain ATCC 35070 / NCIMB 11131 / UNIQEM 75 / OB3b)</name>
    <dbReference type="NCBI Taxonomy" id="595536"/>
    <lineage>
        <taxon>Bacteria</taxon>
        <taxon>Pseudomonadati</taxon>
        <taxon>Pseudomonadota</taxon>
        <taxon>Alphaproteobacteria</taxon>
        <taxon>Hyphomicrobiales</taxon>
        <taxon>Methylocystaceae</taxon>
        <taxon>Methylosinus</taxon>
    </lineage>
</organism>
<sequence>MKRIFKLGPIRIEHLTVDEALRHIESILDGQDHRQVAFCNAHTASNAFFDVGFRKALSNMLVLNDGVALDIASKLATGATFPGNLNGTDFVPKFLATSERGLRIYLLGAKPDVVERVAAQIETLYPRHRVVGFHHGYFSAAEEADIVAEIADHAPDVLLVAMGNPRQELFMDTHRDALNSKLAVGVGALFDFLSETVPRAPEWVRRARMEWLFRLSREPRRLARRYTLGAFAFAFAIVCFQLQNASGLQWLWRKALEPRRTVYRYGVGAFTFALAIVFFHLHKAINSP</sequence>
<name>A0A2D2CWM3_METT3</name>
<dbReference type="AlphaFoldDB" id="A0A2D2CWM3"/>
<evidence type="ECO:0000256" key="1">
    <source>
        <dbReference type="ARBA" id="ARBA00022676"/>
    </source>
</evidence>
<keyword evidence="5" id="KW-1185">Reference proteome</keyword>
<dbReference type="InterPro" id="IPR004629">
    <property type="entry name" value="WecG_TagA_CpsF"/>
</dbReference>
<dbReference type="CDD" id="cd06533">
    <property type="entry name" value="Glyco_transf_WecG_TagA"/>
    <property type="match status" value="1"/>
</dbReference>
<protein>
    <submittedName>
        <fullName evidence="4">Glycosyltransferase</fullName>
    </submittedName>
</protein>
<dbReference type="Pfam" id="PF03808">
    <property type="entry name" value="Glyco_tran_WecG"/>
    <property type="match status" value="1"/>
</dbReference>
<dbReference type="GO" id="GO:0016758">
    <property type="term" value="F:hexosyltransferase activity"/>
    <property type="evidence" value="ECO:0007669"/>
    <property type="project" value="TreeGrafter"/>
</dbReference>
<dbReference type="RefSeq" id="WP_003612164.1">
    <property type="nucleotide sequence ID" value="NZ_CP023737.1"/>
</dbReference>
<keyword evidence="3" id="KW-0812">Transmembrane</keyword>